<proteinExistence type="predicted"/>
<evidence type="ECO:0000259" key="4">
    <source>
        <dbReference type="Pfam" id="PF01321"/>
    </source>
</evidence>
<reference evidence="5 6" key="1">
    <citation type="submission" date="2017-06" db="EMBL/GenBank/DDBJ databases">
        <authorList>
            <person name="Kim H.J."/>
            <person name="Triplett B.A."/>
        </authorList>
    </citation>
    <scope>NUCLEOTIDE SEQUENCE [LARGE SCALE GENOMIC DNA]</scope>
    <source>
        <strain evidence="5 6">DSM 45207</strain>
    </source>
</reference>
<evidence type="ECO:0000313" key="5">
    <source>
        <dbReference type="EMBL" id="SNR51466.1"/>
    </source>
</evidence>
<dbReference type="GO" id="GO:0008235">
    <property type="term" value="F:metalloexopeptidase activity"/>
    <property type="evidence" value="ECO:0007669"/>
    <property type="project" value="UniProtKB-ARBA"/>
</dbReference>
<gene>
    <name evidence="5" type="ORF">SAMN06265360_10863</name>
</gene>
<dbReference type="InterPro" id="IPR000994">
    <property type="entry name" value="Pept_M24"/>
</dbReference>
<feature type="domain" description="Creatinase N-terminal" evidence="4">
    <location>
        <begin position="13"/>
        <end position="142"/>
    </location>
</feature>
<dbReference type="PANTHER" id="PTHR46112:SF8">
    <property type="entry name" value="CYTOPLASMIC PEPTIDASE PEPQ-RELATED"/>
    <property type="match status" value="1"/>
</dbReference>
<dbReference type="Gene3D" id="3.40.350.10">
    <property type="entry name" value="Creatinase/prolidase N-terminal domain"/>
    <property type="match status" value="1"/>
</dbReference>
<dbReference type="Gene3D" id="3.90.230.10">
    <property type="entry name" value="Creatinase/methionine aminopeptidase superfamily"/>
    <property type="match status" value="1"/>
</dbReference>
<dbReference type="Pfam" id="PF01321">
    <property type="entry name" value="Creatinase_N"/>
    <property type="match status" value="1"/>
</dbReference>
<organism evidence="5 6">
    <name type="scientific">Haloechinothrix alba</name>
    <dbReference type="NCBI Taxonomy" id="664784"/>
    <lineage>
        <taxon>Bacteria</taxon>
        <taxon>Bacillati</taxon>
        <taxon>Actinomycetota</taxon>
        <taxon>Actinomycetes</taxon>
        <taxon>Pseudonocardiales</taxon>
        <taxon>Pseudonocardiaceae</taxon>
        <taxon>Haloechinothrix</taxon>
    </lineage>
</organism>
<keyword evidence="2" id="KW-0378">Hydrolase</keyword>
<dbReference type="EMBL" id="FZNW01000008">
    <property type="protein sequence ID" value="SNR51466.1"/>
    <property type="molecule type" value="Genomic_DNA"/>
</dbReference>
<name>A0A238WY48_9PSEU</name>
<dbReference type="InterPro" id="IPR000587">
    <property type="entry name" value="Creatinase_N"/>
</dbReference>
<sequence length="371" mass="39673">MTESHTHQTRALRRASLRTRMADRDLDAMLITEPRNIRYLTGFTGSNAALLVHSGGDERTVFCTDGRYVQQAGQEVGELTTVIERRCAAALVQRAAAERDEHGRTGFESEHVSVAEFDALTQRAEGIELCRTTGLAEQLRIVKDSAEVDAIRMACAAADRALTELVEHGEIRAGRTERQVARALEDRMLDNGAAGPAFETIVATGANSAVPHHRPTDAELAVGDLVKLDFGARIDGYHSDMTRMLVIGSPADWQRELYQLVRTAQAAGSTAAVAGARTAAVDAAARDVIDRAGHGEEFVHGLGHGVGLDVHEAPRLSTEATGTLAAGMTVTVEPGVYLPGRGGVRIEDTLVVHEGGNEILTLSTKDLVTVS</sequence>
<evidence type="ECO:0000256" key="1">
    <source>
        <dbReference type="ARBA" id="ARBA00022723"/>
    </source>
</evidence>
<keyword evidence="1" id="KW-0479">Metal-binding</keyword>
<protein>
    <submittedName>
        <fullName evidence="5">Xaa-Pro dipeptidase</fullName>
    </submittedName>
</protein>
<evidence type="ECO:0000259" key="3">
    <source>
        <dbReference type="Pfam" id="PF00557"/>
    </source>
</evidence>
<feature type="domain" description="Peptidase M24" evidence="3">
    <location>
        <begin position="150"/>
        <end position="354"/>
    </location>
</feature>
<dbReference type="AlphaFoldDB" id="A0A238WY48"/>
<evidence type="ECO:0000313" key="6">
    <source>
        <dbReference type="Proteomes" id="UP000198348"/>
    </source>
</evidence>
<dbReference type="InterPro" id="IPR001714">
    <property type="entry name" value="Pept_M24_MAP"/>
</dbReference>
<dbReference type="PROSITE" id="PS00491">
    <property type="entry name" value="PROLINE_PEPTIDASE"/>
    <property type="match status" value="1"/>
</dbReference>
<dbReference type="SUPFAM" id="SSF55920">
    <property type="entry name" value="Creatinase/aminopeptidase"/>
    <property type="match status" value="1"/>
</dbReference>
<dbReference type="InterPro" id="IPR029149">
    <property type="entry name" value="Creatin/AminoP/Spt16_N"/>
</dbReference>
<accession>A0A238WY48</accession>
<dbReference type="Pfam" id="PF00557">
    <property type="entry name" value="Peptidase_M24"/>
    <property type="match status" value="1"/>
</dbReference>
<evidence type="ECO:0000256" key="2">
    <source>
        <dbReference type="ARBA" id="ARBA00022801"/>
    </source>
</evidence>
<dbReference type="InterPro" id="IPR001131">
    <property type="entry name" value="Peptidase_M24B_aminopep-P_CS"/>
</dbReference>
<dbReference type="InterPro" id="IPR050659">
    <property type="entry name" value="Peptidase_M24B"/>
</dbReference>
<dbReference type="RefSeq" id="WP_089301127.1">
    <property type="nucleotide sequence ID" value="NZ_FZNW01000008.1"/>
</dbReference>
<dbReference type="InterPro" id="IPR036005">
    <property type="entry name" value="Creatinase/aminopeptidase-like"/>
</dbReference>
<dbReference type="PANTHER" id="PTHR46112">
    <property type="entry name" value="AMINOPEPTIDASE"/>
    <property type="match status" value="1"/>
</dbReference>
<dbReference type="Proteomes" id="UP000198348">
    <property type="component" value="Unassembled WGS sequence"/>
</dbReference>
<keyword evidence="6" id="KW-1185">Reference proteome</keyword>
<dbReference type="GO" id="GO:0004177">
    <property type="term" value="F:aminopeptidase activity"/>
    <property type="evidence" value="ECO:0007669"/>
    <property type="project" value="UniProtKB-ARBA"/>
</dbReference>
<dbReference type="SUPFAM" id="SSF53092">
    <property type="entry name" value="Creatinase/prolidase N-terminal domain"/>
    <property type="match status" value="1"/>
</dbReference>
<dbReference type="PRINTS" id="PR00599">
    <property type="entry name" value="MAPEPTIDASE"/>
</dbReference>
<dbReference type="GO" id="GO:0046872">
    <property type="term" value="F:metal ion binding"/>
    <property type="evidence" value="ECO:0007669"/>
    <property type="project" value="UniProtKB-KW"/>
</dbReference>